<reference evidence="2 3" key="1">
    <citation type="submission" date="2021-01" db="EMBL/GenBank/DDBJ databases">
        <title>Whole genome shotgun sequence of Actinoplanes humidus NBRC 14915.</title>
        <authorList>
            <person name="Komaki H."/>
            <person name="Tamura T."/>
        </authorList>
    </citation>
    <scope>NUCLEOTIDE SEQUENCE [LARGE SCALE GENOMIC DNA]</scope>
    <source>
        <strain evidence="2 3">NBRC 14915</strain>
    </source>
</reference>
<dbReference type="Pfam" id="PF13358">
    <property type="entry name" value="DDE_3"/>
    <property type="match status" value="1"/>
</dbReference>
<sequence>MAVGKRLAAAQGAWICFQDEAGQVLRPPVSKTWARRGRTPVISVSGKGSGRISIAGLVCLKPGERGRLMWRTRLHRGRKDERGSFSEDDYIALLDQAHQRLQAPIVLIWDNLNTHVSRRMQALIAARCWLTVIRLPAYAPDLNPTEGVWSWMKRGLTNIAARGIDHLADLVRRRLRACQQQSDLLAGFFASTEMTLDPELPQ</sequence>
<dbReference type="EMBL" id="BOMN01000142">
    <property type="protein sequence ID" value="GIE26351.1"/>
    <property type="molecule type" value="Genomic_DNA"/>
</dbReference>
<feature type="domain" description="Tc1-like transposase DDE" evidence="1">
    <location>
        <begin position="15"/>
        <end position="158"/>
    </location>
</feature>
<proteinExistence type="predicted"/>
<evidence type="ECO:0000313" key="2">
    <source>
        <dbReference type="EMBL" id="GIE26351.1"/>
    </source>
</evidence>
<dbReference type="Proteomes" id="UP000603200">
    <property type="component" value="Unassembled WGS sequence"/>
</dbReference>
<organism evidence="2 3">
    <name type="scientific">Winogradskya humida</name>
    <dbReference type="NCBI Taxonomy" id="113566"/>
    <lineage>
        <taxon>Bacteria</taxon>
        <taxon>Bacillati</taxon>
        <taxon>Actinomycetota</taxon>
        <taxon>Actinomycetes</taxon>
        <taxon>Micromonosporales</taxon>
        <taxon>Micromonosporaceae</taxon>
        <taxon>Winogradskya</taxon>
    </lineage>
</organism>
<dbReference type="InterPro" id="IPR038717">
    <property type="entry name" value="Tc1-like_DDE_dom"/>
</dbReference>
<protein>
    <recommendedName>
        <fullName evidence="1">Tc1-like transposase DDE domain-containing protein</fullName>
    </recommendedName>
</protein>
<name>A0ABQ4A663_9ACTN</name>
<accession>A0ABQ4A663</accession>
<evidence type="ECO:0000313" key="3">
    <source>
        <dbReference type="Proteomes" id="UP000603200"/>
    </source>
</evidence>
<dbReference type="InterPro" id="IPR036397">
    <property type="entry name" value="RNaseH_sf"/>
</dbReference>
<dbReference type="Gene3D" id="3.30.420.10">
    <property type="entry name" value="Ribonuclease H-like superfamily/Ribonuclease H"/>
    <property type="match status" value="1"/>
</dbReference>
<evidence type="ECO:0000259" key="1">
    <source>
        <dbReference type="Pfam" id="PF13358"/>
    </source>
</evidence>
<comment type="caution">
    <text evidence="2">The sequence shown here is derived from an EMBL/GenBank/DDBJ whole genome shotgun (WGS) entry which is preliminary data.</text>
</comment>
<gene>
    <name evidence="2" type="ORF">Ahu01nite_094530</name>
</gene>
<keyword evidence="3" id="KW-1185">Reference proteome</keyword>
<dbReference type="RefSeq" id="WP_239159707.1">
    <property type="nucleotide sequence ID" value="NZ_BAAATV010000033.1"/>
</dbReference>